<protein>
    <submittedName>
        <fullName evidence="7">von Willebrand factor type A domain protein</fullName>
    </submittedName>
</protein>
<dbReference type="SUPFAM" id="SSF53300">
    <property type="entry name" value="vWA-like"/>
    <property type="match status" value="1"/>
</dbReference>
<proteinExistence type="predicted"/>
<dbReference type="PROSITE" id="PS50234">
    <property type="entry name" value="VWFA"/>
    <property type="match status" value="1"/>
</dbReference>
<gene>
    <name evidence="7" type="ORF">Enr13x_53720</name>
</gene>
<dbReference type="AlphaFoldDB" id="A0A518HXC5"/>
<evidence type="ECO:0000256" key="1">
    <source>
        <dbReference type="ARBA" id="ARBA00022475"/>
    </source>
</evidence>
<dbReference type="Pfam" id="PF00092">
    <property type="entry name" value="VWA"/>
    <property type="match status" value="1"/>
</dbReference>
<feature type="domain" description="VWFA" evidence="6">
    <location>
        <begin position="88"/>
        <end position="297"/>
    </location>
</feature>
<feature type="transmembrane region" description="Helical" evidence="5">
    <location>
        <begin position="52"/>
        <end position="71"/>
    </location>
</feature>
<keyword evidence="4 5" id="KW-0472">Membrane</keyword>
<dbReference type="KEGG" id="snep:Enr13x_53720"/>
<dbReference type="SMART" id="SM00327">
    <property type="entry name" value="VWA"/>
    <property type="match status" value="1"/>
</dbReference>
<dbReference type="PANTHER" id="PTHR22550:SF5">
    <property type="entry name" value="LEUCINE ZIPPER PROTEIN 4"/>
    <property type="match status" value="1"/>
</dbReference>
<keyword evidence="2 5" id="KW-0812">Transmembrane</keyword>
<dbReference type="InterPro" id="IPR036465">
    <property type="entry name" value="vWFA_dom_sf"/>
</dbReference>
<evidence type="ECO:0000256" key="3">
    <source>
        <dbReference type="ARBA" id="ARBA00022989"/>
    </source>
</evidence>
<evidence type="ECO:0000313" key="8">
    <source>
        <dbReference type="Proteomes" id="UP000319004"/>
    </source>
</evidence>
<dbReference type="Proteomes" id="UP000319004">
    <property type="component" value="Chromosome"/>
</dbReference>
<sequence>MGEIELRDPAFLLLALLAPFVFWLARHNPSRIRYSSVAIAEAAPRSLRARLAGLPALLMALSALLVSVALAGPRTPDAETRVSREGIAIMMVLDRSGSMQARDLVQDDYSVDRLSVVKDVFRGFVLGEGDSAGDGRPDDTIGLIAFAGYADSLCPLTLDHGNLTTMVNDLETVSTREEDGTAIGDGLALAVERLRRSKAKSKVAILLTDGVHNAGVVDPKQAAEVAAASDVKVYCIGAGTQGRAPFPVQDPFTGRTELRLFDVELDEDTLKRIAETTGGRYFRATDRESLGGVVAEIDALERTKVTEFRYLQYDEHYRSFLLAGLLLVGAAATSKASLFRTLP</sequence>
<evidence type="ECO:0000259" key="6">
    <source>
        <dbReference type="PROSITE" id="PS50234"/>
    </source>
</evidence>
<reference evidence="7 8" key="1">
    <citation type="submission" date="2019-03" db="EMBL/GenBank/DDBJ databases">
        <title>Deep-cultivation of Planctomycetes and their phenomic and genomic characterization uncovers novel biology.</title>
        <authorList>
            <person name="Wiegand S."/>
            <person name="Jogler M."/>
            <person name="Boedeker C."/>
            <person name="Pinto D."/>
            <person name="Vollmers J."/>
            <person name="Rivas-Marin E."/>
            <person name="Kohn T."/>
            <person name="Peeters S.H."/>
            <person name="Heuer A."/>
            <person name="Rast P."/>
            <person name="Oberbeckmann S."/>
            <person name="Bunk B."/>
            <person name="Jeske O."/>
            <person name="Meyerdierks A."/>
            <person name="Storesund J.E."/>
            <person name="Kallscheuer N."/>
            <person name="Luecker S."/>
            <person name="Lage O.M."/>
            <person name="Pohl T."/>
            <person name="Merkel B.J."/>
            <person name="Hornburger P."/>
            <person name="Mueller R.-W."/>
            <person name="Bruemmer F."/>
            <person name="Labrenz M."/>
            <person name="Spormann A.M."/>
            <person name="Op den Camp H."/>
            <person name="Overmann J."/>
            <person name="Amann R."/>
            <person name="Jetten M.S.M."/>
            <person name="Mascher T."/>
            <person name="Medema M.H."/>
            <person name="Devos D.P."/>
            <person name="Kaster A.-K."/>
            <person name="Ovreas L."/>
            <person name="Rohde M."/>
            <person name="Galperin M.Y."/>
            <person name="Jogler C."/>
        </authorList>
    </citation>
    <scope>NUCLEOTIDE SEQUENCE [LARGE SCALE GENOMIC DNA]</scope>
    <source>
        <strain evidence="7 8">Enr13</strain>
    </source>
</reference>
<evidence type="ECO:0000256" key="5">
    <source>
        <dbReference type="SAM" id="Phobius"/>
    </source>
</evidence>
<dbReference type="InterPro" id="IPR002035">
    <property type="entry name" value="VWF_A"/>
</dbReference>
<keyword evidence="8" id="KW-1185">Reference proteome</keyword>
<evidence type="ECO:0000313" key="7">
    <source>
        <dbReference type="EMBL" id="QDV45493.1"/>
    </source>
</evidence>
<name>A0A518HXC5_9BACT</name>
<dbReference type="PANTHER" id="PTHR22550">
    <property type="entry name" value="SPORE GERMINATION PROTEIN"/>
    <property type="match status" value="1"/>
</dbReference>
<keyword evidence="3 5" id="KW-1133">Transmembrane helix</keyword>
<accession>A0A518HXC5</accession>
<evidence type="ECO:0000256" key="4">
    <source>
        <dbReference type="ARBA" id="ARBA00023136"/>
    </source>
</evidence>
<dbReference type="EMBL" id="CP037423">
    <property type="protein sequence ID" value="QDV45493.1"/>
    <property type="molecule type" value="Genomic_DNA"/>
</dbReference>
<keyword evidence="1" id="KW-1003">Cell membrane</keyword>
<evidence type="ECO:0000256" key="2">
    <source>
        <dbReference type="ARBA" id="ARBA00022692"/>
    </source>
</evidence>
<dbReference type="RefSeq" id="WP_197455358.1">
    <property type="nucleotide sequence ID" value="NZ_CP037423.1"/>
</dbReference>
<dbReference type="InterPro" id="IPR050768">
    <property type="entry name" value="UPF0353/GerABKA_families"/>
</dbReference>
<organism evidence="7 8">
    <name type="scientific">Stieleria neptunia</name>
    <dbReference type="NCBI Taxonomy" id="2527979"/>
    <lineage>
        <taxon>Bacteria</taxon>
        <taxon>Pseudomonadati</taxon>
        <taxon>Planctomycetota</taxon>
        <taxon>Planctomycetia</taxon>
        <taxon>Pirellulales</taxon>
        <taxon>Pirellulaceae</taxon>
        <taxon>Stieleria</taxon>
    </lineage>
</organism>
<dbReference type="Gene3D" id="3.40.50.410">
    <property type="entry name" value="von Willebrand factor, type A domain"/>
    <property type="match status" value="1"/>
</dbReference>